<dbReference type="Gene3D" id="3.50.50.60">
    <property type="entry name" value="FAD/NAD(P)-binding domain"/>
    <property type="match status" value="1"/>
</dbReference>
<keyword evidence="3" id="KW-0274">FAD</keyword>
<dbReference type="OrthoDB" id="16820at2759"/>
<keyword evidence="5" id="KW-0503">Monooxygenase</keyword>
<keyword evidence="2" id="KW-0285">Flavoprotein</keyword>
<dbReference type="Proteomes" id="UP000275385">
    <property type="component" value="Unassembled WGS sequence"/>
</dbReference>
<feature type="domain" description="FAD-binding" evidence="6">
    <location>
        <begin position="14"/>
        <end position="337"/>
    </location>
</feature>
<sequence>MAISYPRKAPSGIKVIIVGAGFAGLTAAIECHRKGHEVTVFEKVAELKPLGDIISFGQNSSRMFERWPGVVDKLLPIIHTSEAVEFRDWTGKYVTTQSFADEHKSWGRRINGHRGEIHEILVDTARAWGVDIRLGQNVAGYFEEDGYAGITVGDEKFTADVVLASEGVKSPARTVVLGHEDLPKPSGYAVYRAWFPSGELAKNSLTAKLVDGDTHTGWIGQDVHFLVAAIKGGKEISWVCTHRDDSDIKESWQFPGNKEDVLKVLQGWDPVAHEIVKATPPDRLFDYKLVFRDPLPTFISPGCRIVLIGDAAHPFLPTSIQGASQAMEDGAVMAACLDVAGKDNVTEAIRVWEKIRYERVHKIQATGVTTREMWHKADWKAIWEDPTRLHLKREEWILNFDAEQDAYDSYDKVKASLGTQKNRSAEVDTSDVVIDM</sequence>
<dbReference type="AlphaFoldDB" id="A0A420YER8"/>
<evidence type="ECO:0000256" key="1">
    <source>
        <dbReference type="ARBA" id="ARBA00007992"/>
    </source>
</evidence>
<dbReference type="GO" id="GO:0071949">
    <property type="term" value="F:FAD binding"/>
    <property type="evidence" value="ECO:0007669"/>
    <property type="project" value="InterPro"/>
</dbReference>
<dbReference type="STRING" id="177199.A0A420YER8"/>
<dbReference type="EMBL" id="QVQW01000014">
    <property type="protein sequence ID" value="RKU46422.1"/>
    <property type="molecule type" value="Genomic_DNA"/>
</dbReference>
<keyword evidence="4" id="KW-0560">Oxidoreductase</keyword>
<dbReference type="SUPFAM" id="SSF51905">
    <property type="entry name" value="FAD/NAD(P)-binding domain"/>
    <property type="match status" value="1"/>
</dbReference>
<proteinExistence type="inferred from homology"/>
<evidence type="ECO:0000256" key="2">
    <source>
        <dbReference type="ARBA" id="ARBA00022630"/>
    </source>
</evidence>
<dbReference type="InterPro" id="IPR002938">
    <property type="entry name" value="FAD-bd"/>
</dbReference>
<dbReference type="GO" id="GO:0004497">
    <property type="term" value="F:monooxygenase activity"/>
    <property type="evidence" value="ECO:0007669"/>
    <property type="project" value="UniProtKB-KW"/>
</dbReference>
<evidence type="ECO:0000256" key="4">
    <source>
        <dbReference type="ARBA" id="ARBA00023002"/>
    </source>
</evidence>
<evidence type="ECO:0000313" key="7">
    <source>
        <dbReference type="EMBL" id="RKU46422.1"/>
    </source>
</evidence>
<dbReference type="PANTHER" id="PTHR13789">
    <property type="entry name" value="MONOOXYGENASE"/>
    <property type="match status" value="1"/>
</dbReference>
<evidence type="ECO:0000313" key="8">
    <source>
        <dbReference type="Proteomes" id="UP000275385"/>
    </source>
</evidence>
<dbReference type="SUPFAM" id="SSF54373">
    <property type="entry name" value="FAD-linked reductases, C-terminal domain"/>
    <property type="match status" value="1"/>
</dbReference>
<evidence type="ECO:0000259" key="6">
    <source>
        <dbReference type="Pfam" id="PF01494"/>
    </source>
</evidence>
<comment type="caution">
    <text evidence="7">The sequence shown here is derived from an EMBL/GenBank/DDBJ whole genome shotgun (WGS) entry which is preliminary data.</text>
</comment>
<keyword evidence="8" id="KW-1185">Reference proteome</keyword>
<evidence type="ECO:0000256" key="5">
    <source>
        <dbReference type="ARBA" id="ARBA00023033"/>
    </source>
</evidence>
<reference evidence="7 8" key="1">
    <citation type="submission" date="2018-08" db="EMBL/GenBank/DDBJ databases">
        <title>Draft genome of the lignicolous fungus Coniochaeta pulveracea.</title>
        <authorList>
            <person name="Borstlap C.J."/>
            <person name="De Witt R.N."/>
            <person name="Botha A."/>
            <person name="Volschenk H."/>
        </authorList>
    </citation>
    <scope>NUCLEOTIDE SEQUENCE [LARGE SCALE GENOMIC DNA]</scope>
    <source>
        <strain evidence="7 8">CAB683</strain>
    </source>
</reference>
<dbReference type="PRINTS" id="PR00420">
    <property type="entry name" value="RNGMNOXGNASE"/>
</dbReference>
<gene>
    <name evidence="7" type="ORF">DL546_006206</name>
</gene>
<dbReference type="PANTHER" id="PTHR13789:SF236">
    <property type="entry name" value="MONOOXYGENASE, PUTATIVE (AFU_ORTHOLOGUE AFUA_6G12060)-RELATED"/>
    <property type="match status" value="1"/>
</dbReference>
<evidence type="ECO:0000256" key="3">
    <source>
        <dbReference type="ARBA" id="ARBA00022827"/>
    </source>
</evidence>
<comment type="similarity">
    <text evidence="1">Belongs to the paxM FAD-dependent monooxygenase family.</text>
</comment>
<name>A0A420YER8_9PEZI</name>
<dbReference type="InterPro" id="IPR036188">
    <property type="entry name" value="FAD/NAD-bd_sf"/>
</dbReference>
<accession>A0A420YER8</accession>
<protein>
    <recommendedName>
        <fullName evidence="6">FAD-binding domain-containing protein</fullName>
    </recommendedName>
</protein>
<organism evidence="7 8">
    <name type="scientific">Coniochaeta pulveracea</name>
    <dbReference type="NCBI Taxonomy" id="177199"/>
    <lineage>
        <taxon>Eukaryota</taxon>
        <taxon>Fungi</taxon>
        <taxon>Dikarya</taxon>
        <taxon>Ascomycota</taxon>
        <taxon>Pezizomycotina</taxon>
        <taxon>Sordariomycetes</taxon>
        <taxon>Sordariomycetidae</taxon>
        <taxon>Coniochaetales</taxon>
        <taxon>Coniochaetaceae</taxon>
        <taxon>Coniochaeta</taxon>
    </lineage>
</organism>
<dbReference type="Pfam" id="PF01494">
    <property type="entry name" value="FAD_binding_3"/>
    <property type="match status" value="1"/>
</dbReference>
<dbReference type="InterPro" id="IPR050493">
    <property type="entry name" value="FAD-dep_Monooxygenase_BioMet"/>
</dbReference>